<feature type="domain" description="Gelsolin-like" evidence="1">
    <location>
        <begin position="181"/>
        <end position="227"/>
    </location>
</feature>
<organism evidence="2">
    <name type="scientific">Helicotheca tamesis</name>
    <dbReference type="NCBI Taxonomy" id="374047"/>
    <lineage>
        <taxon>Eukaryota</taxon>
        <taxon>Sar</taxon>
        <taxon>Stramenopiles</taxon>
        <taxon>Ochrophyta</taxon>
        <taxon>Bacillariophyta</taxon>
        <taxon>Mediophyceae</taxon>
        <taxon>Lithodesmiophycidae</taxon>
        <taxon>Lithodesmiales</taxon>
        <taxon>Lithodesmiaceae</taxon>
        <taxon>Helicotheca</taxon>
    </lineage>
</organism>
<dbReference type="InterPro" id="IPR007122">
    <property type="entry name" value="Villin/Gelsolin"/>
</dbReference>
<dbReference type="EMBL" id="HBGV01009384">
    <property type="protein sequence ID" value="CAD9491827.1"/>
    <property type="molecule type" value="Transcribed_RNA"/>
</dbReference>
<name>A0A7S2MMJ7_9STRA</name>
<feature type="domain" description="Gelsolin-like" evidence="1">
    <location>
        <begin position="59"/>
        <end position="137"/>
    </location>
</feature>
<evidence type="ECO:0000259" key="1">
    <source>
        <dbReference type="Pfam" id="PF00626"/>
    </source>
</evidence>
<dbReference type="InterPro" id="IPR007123">
    <property type="entry name" value="Gelsolin-like_dom"/>
</dbReference>
<reference evidence="2" key="1">
    <citation type="submission" date="2021-01" db="EMBL/GenBank/DDBJ databases">
        <authorList>
            <person name="Corre E."/>
            <person name="Pelletier E."/>
            <person name="Niang G."/>
            <person name="Scheremetjew M."/>
            <person name="Finn R."/>
            <person name="Kale V."/>
            <person name="Holt S."/>
            <person name="Cochrane G."/>
            <person name="Meng A."/>
            <person name="Brown T."/>
            <person name="Cohen L."/>
        </authorList>
    </citation>
    <scope>NUCLEOTIDE SEQUENCE</scope>
    <source>
        <strain evidence="2">CCMP826</strain>
    </source>
</reference>
<dbReference type="SUPFAM" id="SSF55753">
    <property type="entry name" value="Actin depolymerizing proteins"/>
    <property type="match status" value="3"/>
</dbReference>
<evidence type="ECO:0000313" key="2">
    <source>
        <dbReference type="EMBL" id="CAD9491827.1"/>
    </source>
</evidence>
<dbReference type="GO" id="GO:0008154">
    <property type="term" value="P:actin polymerization or depolymerization"/>
    <property type="evidence" value="ECO:0007669"/>
    <property type="project" value="TreeGrafter"/>
</dbReference>
<dbReference type="GO" id="GO:0015629">
    <property type="term" value="C:actin cytoskeleton"/>
    <property type="evidence" value="ECO:0007669"/>
    <property type="project" value="TreeGrafter"/>
</dbReference>
<sequence>MQKPEKVSWKDTNLALIGSELDKKIKKAAAEGEPQWTDVGDNVQLKVWRIEKFVVKPWPEHKYGQFHTGDSYIICNSYQPDPNNPKISHDIHIWIGDESSQDEYGTAAYKMVELDDKLGGTAVQHREIQGEESEKFIDYFDNKVTYLAGGIESGFKHVEAGPAEPHLYHVKGTRKGMILKQVPVRRDSMNGGDVFILVAGDEKVWLWCGAESNKDEKCRGLEVARAYCKKGNVVTLDQGENDGEMEAKDFWEYMPVHVSSIGVFTKSLHVQEADNKDSQVQRFTPVLFQLPNKPTKKMKKVATAKMVVSGCIKEPKFKRTELKSKNGYLVDTGFHIYIWLGKDAKTNVKKDAVLNSSLYAKQNKRPLLPLMIVKAGYETTGFNNFFYDPKGSKGSGSSDRGLDFGPEPTSPAKCACAIM</sequence>
<dbReference type="PANTHER" id="PTHR11977">
    <property type="entry name" value="VILLIN"/>
    <property type="match status" value="1"/>
</dbReference>
<dbReference type="InterPro" id="IPR029006">
    <property type="entry name" value="ADF-H/Gelsolin-like_dom_sf"/>
</dbReference>
<dbReference type="Pfam" id="PF00626">
    <property type="entry name" value="Gelsolin"/>
    <property type="match status" value="3"/>
</dbReference>
<dbReference type="PRINTS" id="PR00597">
    <property type="entry name" value="GELSOLIN"/>
</dbReference>
<dbReference type="SMART" id="SM00262">
    <property type="entry name" value="GEL"/>
    <property type="match status" value="3"/>
</dbReference>
<proteinExistence type="predicted"/>
<dbReference type="PANTHER" id="PTHR11977:SF130">
    <property type="entry name" value="SEVERIN"/>
    <property type="match status" value="1"/>
</dbReference>
<protein>
    <recommendedName>
        <fullName evidence="1">Gelsolin-like domain-containing protein</fullName>
    </recommendedName>
</protein>
<gene>
    <name evidence="2" type="ORF">HTAM1171_LOCUS5802</name>
</gene>
<accession>A0A7S2MMJ7</accession>
<dbReference type="GO" id="GO:0051015">
    <property type="term" value="F:actin filament binding"/>
    <property type="evidence" value="ECO:0007669"/>
    <property type="project" value="InterPro"/>
</dbReference>
<dbReference type="AlphaFoldDB" id="A0A7S2MMJ7"/>
<dbReference type="CDD" id="cd11290">
    <property type="entry name" value="gelsolin_S1_like"/>
    <property type="match status" value="1"/>
</dbReference>
<feature type="domain" description="Gelsolin-like" evidence="1">
    <location>
        <begin position="314"/>
        <end position="382"/>
    </location>
</feature>
<dbReference type="GO" id="GO:0005737">
    <property type="term" value="C:cytoplasm"/>
    <property type="evidence" value="ECO:0007669"/>
    <property type="project" value="TreeGrafter"/>
</dbReference>
<dbReference type="Gene3D" id="3.40.20.10">
    <property type="entry name" value="Severin"/>
    <property type="match status" value="3"/>
</dbReference>